<geneLocation type="mitochondrion" evidence="16"/>
<keyword evidence="14 15" id="KW-0472">Membrane</keyword>
<protein>
    <recommendedName>
        <fullName evidence="4 15">NADH-ubiquinone oxidoreductase chain 4L</fullName>
        <ecNumber evidence="3 15">7.1.1.2</ecNumber>
    </recommendedName>
</protein>
<keyword evidence="15" id="KW-0999">Mitochondrion inner membrane</keyword>
<dbReference type="InterPro" id="IPR039428">
    <property type="entry name" value="NUOK/Mnh_C1-like"/>
</dbReference>
<keyword evidence="12 15" id="KW-0830">Ubiquinone</keyword>
<evidence type="ECO:0000256" key="6">
    <source>
        <dbReference type="ARBA" id="ARBA00022660"/>
    </source>
</evidence>
<gene>
    <name evidence="16" type="primary">ND4L</name>
</gene>
<keyword evidence="11 15" id="KW-0520">NAD</keyword>
<evidence type="ECO:0000313" key="16">
    <source>
        <dbReference type="EMBL" id="QIZ12568.1"/>
    </source>
</evidence>
<dbReference type="GO" id="GO:0016651">
    <property type="term" value="F:oxidoreductase activity, acting on NAD(P)H"/>
    <property type="evidence" value="ECO:0007669"/>
    <property type="project" value="InterPro"/>
</dbReference>
<sequence>MMSLNNPMFSIGVLSGVVSLLVFCLQRKHLLNSLLSLEMTMLSVFLTILSCSVNISNEGLFIFILLALAACEAALGLSLLVVLIRSHGNDYVSSLSIHKC</sequence>
<evidence type="ECO:0000256" key="3">
    <source>
        <dbReference type="ARBA" id="ARBA00012944"/>
    </source>
</evidence>
<dbReference type="GO" id="GO:0005743">
    <property type="term" value="C:mitochondrial inner membrane"/>
    <property type="evidence" value="ECO:0007669"/>
    <property type="project" value="UniProtKB-SubCell"/>
</dbReference>
<comment type="similarity">
    <text evidence="2 15">Belongs to the complex I subunit 4L family.</text>
</comment>
<evidence type="ECO:0000256" key="14">
    <source>
        <dbReference type="ARBA" id="ARBA00023136"/>
    </source>
</evidence>
<feature type="transmembrane region" description="Helical" evidence="15">
    <location>
        <begin position="61"/>
        <end position="84"/>
    </location>
</feature>
<feature type="transmembrane region" description="Helical" evidence="15">
    <location>
        <begin position="6"/>
        <end position="25"/>
    </location>
</feature>
<evidence type="ECO:0000256" key="4">
    <source>
        <dbReference type="ARBA" id="ARBA00016612"/>
    </source>
</evidence>
<proteinExistence type="inferred from homology"/>
<dbReference type="Gene3D" id="1.10.287.3510">
    <property type="match status" value="1"/>
</dbReference>
<dbReference type="PANTHER" id="PTHR11434">
    <property type="entry name" value="NADH-UBIQUINONE OXIDOREDUCTASE SUBUNIT ND4L"/>
    <property type="match status" value="1"/>
</dbReference>
<dbReference type="PANTHER" id="PTHR11434:SF0">
    <property type="entry name" value="NADH-UBIQUINONE OXIDOREDUCTASE CHAIN 4L"/>
    <property type="match status" value="1"/>
</dbReference>
<evidence type="ECO:0000256" key="12">
    <source>
        <dbReference type="ARBA" id="ARBA00023075"/>
    </source>
</evidence>
<keyword evidence="10 15" id="KW-1133">Transmembrane helix</keyword>
<dbReference type="InterPro" id="IPR001133">
    <property type="entry name" value="NADH_UbQ_OxRdtase_chain4L/K"/>
</dbReference>
<dbReference type="GO" id="GO:0008137">
    <property type="term" value="F:NADH dehydrogenase (ubiquinone) activity"/>
    <property type="evidence" value="ECO:0007669"/>
    <property type="project" value="UniProtKB-EC"/>
</dbReference>
<comment type="function">
    <text evidence="15">Core subunit of the mitochondrial membrane respiratory chain NADH dehydrogenase (Complex I) which catalyzes electron transfer from NADH through the respiratory chain, using ubiquinone as an electron acceptor.</text>
</comment>
<keyword evidence="8 15" id="KW-1278">Translocase</keyword>
<keyword evidence="7 15" id="KW-0812">Transmembrane</keyword>
<evidence type="ECO:0000256" key="5">
    <source>
        <dbReference type="ARBA" id="ARBA00022448"/>
    </source>
</evidence>
<comment type="subcellular location">
    <subcellularLocation>
        <location evidence="15">Mitochondrion inner membrane</location>
        <topology evidence="15">Multi-pass membrane protein</topology>
    </subcellularLocation>
    <subcellularLocation>
        <location evidence="1">Mitochondrion membrane</location>
        <topology evidence="1">Multi-pass membrane protein</topology>
    </subcellularLocation>
</comment>
<evidence type="ECO:0000256" key="1">
    <source>
        <dbReference type="ARBA" id="ARBA00004225"/>
    </source>
</evidence>
<dbReference type="Pfam" id="PF00420">
    <property type="entry name" value="Oxidored_q2"/>
    <property type="match status" value="1"/>
</dbReference>
<dbReference type="GO" id="GO:0042773">
    <property type="term" value="P:ATP synthesis coupled electron transport"/>
    <property type="evidence" value="ECO:0007669"/>
    <property type="project" value="UniProtKB-UniRule"/>
</dbReference>
<comment type="catalytic activity">
    <reaction evidence="15">
        <text>a ubiquinone + NADH + 5 H(+)(in) = a ubiquinol + NAD(+) + 4 H(+)(out)</text>
        <dbReference type="Rhea" id="RHEA:29091"/>
        <dbReference type="Rhea" id="RHEA-COMP:9565"/>
        <dbReference type="Rhea" id="RHEA-COMP:9566"/>
        <dbReference type="ChEBI" id="CHEBI:15378"/>
        <dbReference type="ChEBI" id="CHEBI:16389"/>
        <dbReference type="ChEBI" id="CHEBI:17976"/>
        <dbReference type="ChEBI" id="CHEBI:57540"/>
        <dbReference type="ChEBI" id="CHEBI:57945"/>
        <dbReference type="EC" id="7.1.1.2"/>
    </reaction>
</comment>
<name>A0A6H1PG66_9MOLL</name>
<evidence type="ECO:0000256" key="10">
    <source>
        <dbReference type="ARBA" id="ARBA00022989"/>
    </source>
</evidence>
<evidence type="ECO:0000256" key="15">
    <source>
        <dbReference type="RuleBase" id="RU004419"/>
    </source>
</evidence>
<evidence type="ECO:0000256" key="9">
    <source>
        <dbReference type="ARBA" id="ARBA00022982"/>
    </source>
</evidence>
<keyword evidence="5 15" id="KW-0813">Transport</keyword>
<keyword evidence="9 15" id="KW-0249">Electron transport</keyword>
<evidence type="ECO:0000256" key="8">
    <source>
        <dbReference type="ARBA" id="ARBA00022967"/>
    </source>
</evidence>
<dbReference type="EMBL" id="MN864054">
    <property type="protein sequence ID" value="QIZ12568.1"/>
    <property type="molecule type" value="Genomic_DNA"/>
</dbReference>
<evidence type="ECO:0000256" key="11">
    <source>
        <dbReference type="ARBA" id="ARBA00023027"/>
    </source>
</evidence>
<keyword evidence="13 15" id="KW-0496">Mitochondrion</keyword>
<accession>A0A6H1PG66</accession>
<feature type="transmembrane region" description="Helical" evidence="15">
    <location>
        <begin position="37"/>
        <end position="55"/>
    </location>
</feature>
<evidence type="ECO:0000256" key="7">
    <source>
        <dbReference type="ARBA" id="ARBA00022692"/>
    </source>
</evidence>
<keyword evidence="6 15" id="KW-0679">Respiratory chain</keyword>
<dbReference type="AlphaFoldDB" id="A0A6H1PG66"/>
<evidence type="ECO:0000256" key="13">
    <source>
        <dbReference type="ARBA" id="ARBA00023128"/>
    </source>
</evidence>
<dbReference type="GO" id="GO:0030964">
    <property type="term" value="C:NADH dehydrogenase complex"/>
    <property type="evidence" value="ECO:0007669"/>
    <property type="project" value="TreeGrafter"/>
</dbReference>
<organism evidence="16">
    <name type="scientific">Tonicia forbesii</name>
    <dbReference type="NCBI Taxonomy" id="1503220"/>
    <lineage>
        <taxon>Eukaryota</taxon>
        <taxon>Metazoa</taxon>
        <taxon>Spiralia</taxon>
        <taxon>Lophotrochozoa</taxon>
        <taxon>Mollusca</taxon>
        <taxon>Polyplacophora</taxon>
        <taxon>Neoloricata</taxon>
        <taxon>Chitonida</taxon>
        <taxon>Chitonina</taxon>
        <taxon>Chitonidae</taxon>
        <taxon>Toniciinae</taxon>
        <taxon>Tonicia</taxon>
    </lineage>
</organism>
<reference evidence="16" key="1">
    <citation type="journal article" date="2020" name="BMC Evol. Biol.">
        <title>A mitogenomic phylogeny of chitons (Mollusca: Polyplacophora).</title>
        <authorList>
            <person name="Irisarri I."/>
            <person name="Uribe J.E."/>
            <person name="Eernisse D.J."/>
            <person name="Zardoya R."/>
        </authorList>
    </citation>
    <scope>NUCLEOTIDE SEQUENCE</scope>
</reference>
<dbReference type="EC" id="7.1.1.2" evidence="3 15"/>
<evidence type="ECO:0000256" key="2">
    <source>
        <dbReference type="ARBA" id="ARBA00010519"/>
    </source>
</evidence>